<dbReference type="Proteomes" id="UP000597761">
    <property type="component" value="Unassembled WGS sequence"/>
</dbReference>
<comment type="caution">
    <text evidence="3">The sequence shown here is derived from an EMBL/GenBank/DDBJ whole genome shotgun (WGS) entry which is preliminary data.</text>
</comment>
<keyword evidence="2" id="KW-0472">Membrane</keyword>
<name>A0ABQ1NYC5_9MICC</name>
<proteinExistence type="predicted"/>
<dbReference type="Pfam" id="PF10823">
    <property type="entry name" value="DUF2568"/>
    <property type="match status" value="1"/>
</dbReference>
<evidence type="ECO:0000313" key="4">
    <source>
        <dbReference type="Proteomes" id="UP000597761"/>
    </source>
</evidence>
<dbReference type="InterPro" id="IPR021214">
    <property type="entry name" value="DUF2568"/>
</dbReference>
<evidence type="ECO:0000313" key="3">
    <source>
        <dbReference type="EMBL" id="GGC87067.1"/>
    </source>
</evidence>
<evidence type="ECO:0008006" key="5">
    <source>
        <dbReference type="Google" id="ProtNLM"/>
    </source>
</evidence>
<dbReference type="EMBL" id="BMJI01000005">
    <property type="protein sequence ID" value="GGC87067.1"/>
    <property type="molecule type" value="Genomic_DNA"/>
</dbReference>
<feature type="compositionally biased region" description="Basic and acidic residues" evidence="1">
    <location>
        <begin position="134"/>
        <end position="153"/>
    </location>
</feature>
<keyword evidence="4" id="KW-1185">Reference proteome</keyword>
<gene>
    <name evidence="3" type="ORF">GCM10011512_12490</name>
</gene>
<keyword evidence="2" id="KW-0812">Transmembrane</keyword>
<feature type="transmembrane region" description="Helical" evidence="2">
    <location>
        <begin position="12"/>
        <end position="33"/>
    </location>
</feature>
<organism evidence="3 4">
    <name type="scientific">Tersicoccus solisilvae</name>
    <dbReference type="NCBI Taxonomy" id="1882339"/>
    <lineage>
        <taxon>Bacteria</taxon>
        <taxon>Bacillati</taxon>
        <taxon>Actinomycetota</taxon>
        <taxon>Actinomycetes</taxon>
        <taxon>Micrococcales</taxon>
        <taxon>Micrococcaceae</taxon>
        <taxon>Tersicoccus</taxon>
    </lineage>
</organism>
<sequence>MPRRVGPGVLLLRSLLSFLLELAALISLGVAAFHLLPLAWAVPVGIASLVVVVLAWGRWMAPRASHRIGRPARPLLAGGFFLLAAALLALSGLPWPGLAMGVGASALLGLERFGRGRDEERRVREVRLPVPPEQHLDVNERDDPGADAGRDDP</sequence>
<keyword evidence="2" id="KW-1133">Transmembrane helix</keyword>
<evidence type="ECO:0000256" key="1">
    <source>
        <dbReference type="SAM" id="MobiDB-lite"/>
    </source>
</evidence>
<feature type="transmembrane region" description="Helical" evidence="2">
    <location>
        <begin position="39"/>
        <end position="59"/>
    </location>
</feature>
<evidence type="ECO:0000256" key="2">
    <source>
        <dbReference type="SAM" id="Phobius"/>
    </source>
</evidence>
<feature type="transmembrane region" description="Helical" evidence="2">
    <location>
        <begin position="71"/>
        <end position="89"/>
    </location>
</feature>
<protein>
    <recommendedName>
        <fullName evidence="5">DUF2568 domain-containing protein</fullName>
    </recommendedName>
</protein>
<reference evidence="4" key="1">
    <citation type="journal article" date="2019" name="Int. J. Syst. Evol. Microbiol.">
        <title>The Global Catalogue of Microorganisms (GCM) 10K type strain sequencing project: providing services to taxonomists for standard genome sequencing and annotation.</title>
        <authorList>
            <consortium name="The Broad Institute Genomics Platform"/>
            <consortium name="The Broad Institute Genome Sequencing Center for Infectious Disease"/>
            <person name="Wu L."/>
            <person name="Ma J."/>
        </authorList>
    </citation>
    <scope>NUCLEOTIDE SEQUENCE [LARGE SCALE GENOMIC DNA]</scope>
    <source>
        <strain evidence="4">CGMCC 1.15480</strain>
    </source>
</reference>
<accession>A0ABQ1NYC5</accession>
<feature type="region of interest" description="Disordered" evidence="1">
    <location>
        <begin position="123"/>
        <end position="153"/>
    </location>
</feature>